<dbReference type="AlphaFoldDB" id="A0ABD3G7L3"/>
<evidence type="ECO:0000313" key="1">
    <source>
        <dbReference type="EMBL" id="KAL3674444.1"/>
    </source>
</evidence>
<comment type="caution">
    <text evidence="1">The sequence shown here is derived from an EMBL/GenBank/DDBJ whole genome shotgun (WGS) entry which is preliminary data.</text>
</comment>
<dbReference type="EMBL" id="JBIMZQ010000001">
    <property type="protein sequence ID" value="KAL3674444.1"/>
    <property type="molecule type" value="Genomic_DNA"/>
</dbReference>
<reference evidence="1 2" key="1">
    <citation type="submission" date="2024-09" db="EMBL/GenBank/DDBJ databases">
        <title>Genome sequencing and assembly of Phytophthora oleae, isolate VK10A, causative agent of rot of olive drupes.</title>
        <authorList>
            <person name="Conti Taguali S."/>
            <person name="Riolo M."/>
            <person name="La Spada F."/>
            <person name="Cacciola S.O."/>
            <person name="Dionisio G."/>
        </authorList>
    </citation>
    <scope>NUCLEOTIDE SEQUENCE [LARGE SCALE GENOMIC DNA]</scope>
    <source>
        <strain evidence="1 2">VK10A</strain>
    </source>
</reference>
<gene>
    <name evidence="1" type="ORF">V7S43_000395</name>
</gene>
<proteinExistence type="predicted"/>
<dbReference type="Proteomes" id="UP001632037">
    <property type="component" value="Unassembled WGS sequence"/>
</dbReference>
<accession>A0ABD3G7L3</accession>
<sequence>MAERPSADEAEKSDVDSLLRIVRAHQRQHDDRAYDSSAPASIRRCKTMLTKLRKLLPKLMRPVATLATDKAVPVLQDLCQLLTLLLGGGACPHSMTLFMENDTGVVHGNNPVASGFPSYPTMATMLFYMVSFYTNETLREAQRDVRGVTLQMVLFLQRNDVYGFIHFFRDTVQLLEDCFLLEESLKNRDSMDVLPGGANIACYLDTAIHVYQDADGPLGAKSNVALCGCMPITDLNQLHERREQLKRMLPSIYVGSYRAVVALRQSVVILAESIIREHNVILEGDQSLDRLCQLVELFVVKNEELVKCADGAYVNGAVSSLDASEITRSTLRLLHTMLQASVSTERRFVRLVVMFLKARDLHEANPRILKACAAILELIGELLPRLSKFATDALWPSFESWISANMDLGCGASRESKASVEIIWISVLSILVAFICQSNTSSPASLFMDVLEYFDLKASNPAMVSRIIAGIHRMLSTKEMLTKQWKKCGELKSISQRTEKAKEK</sequence>
<protein>
    <submittedName>
        <fullName evidence="1">Uncharacterized protein</fullName>
    </submittedName>
</protein>
<name>A0ABD3G7L3_9STRA</name>
<organism evidence="1 2">
    <name type="scientific">Phytophthora oleae</name>
    <dbReference type="NCBI Taxonomy" id="2107226"/>
    <lineage>
        <taxon>Eukaryota</taxon>
        <taxon>Sar</taxon>
        <taxon>Stramenopiles</taxon>
        <taxon>Oomycota</taxon>
        <taxon>Peronosporomycetes</taxon>
        <taxon>Peronosporales</taxon>
        <taxon>Peronosporaceae</taxon>
        <taxon>Phytophthora</taxon>
    </lineage>
</organism>
<evidence type="ECO:0000313" key="2">
    <source>
        <dbReference type="Proteomes" id="UP001632037"/>
    </source>
</evidence>
<keyword evidence="2" id="KW-1185">Reference proteome</keyword>